<dbReference type="AlphaFoldDB" id="A0A6J6R3N1"/>
<dbReference type="InterPro" id="IPR005850">
    <property type="entry name" value="GalP_Utransf_C"/>
</dbReference>
<keyword evidence="8" id="KW-0479">Metal-binding</keyword>
<dbReference type="PIRSF" id="PIRSF000808">
    <property type="entry name" value="GalT"/>
    <property type="match status" value="1"/>
</dbReference>
<dbReference type="InterPro" id="IPR005849">
    <property type="entry name" value="GalP_Utransf_N"/>
</dbReference>
<evidence type="ECO:0000256" key="10">
    <source>
        <dbReference type="ARBA" id="ARBA00023144"/>
    </source>
</evidence>
<evidence type="ECO:0000256" key="5">
    <source>
        <dbReference type="ARBA" id="ARBA00012384"/>
    </source>
</evidence>
<evidence type="ECO:0000256" key="8">
    <source>
        <dbReference type="ARBA" id="ARBA00022723"/>
    </source>
</evidence>
<feature type="domain" description="Galactose-1-phosphate uridyl transferase C-terminal" evidence="14">
    <location>
        <begin position="155"/>
        <end position="269"/>
    </location>
</feature>
<organism evidence="15">
    <name type="scientific">freshwater metagenome</name>
    <dbReference type="NCBI Taxonomy" id="449393"/>
    <lineage>
        <taxon>unclassified sequences</taxon>
        <taxon>metagenomes</taxon>
        <taxon>ecological metagenomes</taxon>
    </lineage>
</organism>
<dbReference type="NCBIfam" id="TIGR00209">
    <property type="entry name" value="galT_1"/>
    <property type="match status" value="1"/>
</dbReference>
<evidence type="ECO:0000256" key="2">
    <source>
        <dbReference type="ARBA" id="ARBA00001947"/>
    </source>
</evidence>
<dbReference type="SUPFAM" id="SSF54197">
    <property type="entry name" value="HIT-like"/>
    <property type="match status" value="2"/>
</dbReference>
<comment type="catalytic activity">
    <reaction evidence="1">
        <text>alpha-D-galactose 1-phosphate + UDP-alpha-D-glucose = alpha-D-glucose 1-phosphate + UDP-alpha-D-galactose</text>
        <dbReference type="Rhea" id="RHEA:13989"/>
        <dbReference type="ChEBI" id="CHEBI:58336"/>
        <dbReference type="ChEBI" id="CHEBI:58601"/>
        <dbReference type="ChEBI" id="CHEBI:58885"/>
        <dbReference type="ChEBI" id="CHEBI:66914"/>
        <dbReference type="EC" id="2.7.7.12"/>
    </reaction>
</comment>
<dbReference type="Pfam" id="PF02744">
    <property type="entry name" value="GalP_UDP_tr_C"/>
    <property type="match status" value="1"/>
</dbReference>
<dbReference type="UniPathway" id="UPA00214"/>
<keyword evidence="7" id="KW-0548">Nucleotidyltransferase</keyword>
<dbReference type="GO" id="GO:0005737">
    <property type="term" value="C:cytoplasm"/>
    <property type="evidence" value="ECO:0007669"/>
    <property type="project" value="TreeGrafter"/>
</dbReference>
<keyword evidence="6" id="KW-0808">Transferase</keyword>
<dbReference type="GO" id="GO:0008108">
    <property type="term" value="F:UDP-glucose:hexose-1-phosphate uridylyltransferase activity"/>
    <property type="evidence" value="ECO:0007669"/>
    <property type="project" value="UniProtKB-EC"/>
</dbReference>
<keyword evidence="10" id="KW-0299">Galactose metabolism</keyword>
<dbReference type="GO" id="GO:0008270">
    <property type="term" value="F:zinc ion binding"/>
    <property type="evidence" value="ECO:0007669"/>
    <property type="project" value="InterPro"/>
</dbReference>
<dbReference type="EC" id="2.7.7.12" evidence="5"/>
<evidence type="ECO:0000256" key="12">
    <source>
        <dbReference type="ARBA" id="ARBA00030549"/>
    </source>
</evidence>
<proteinExistence type="inferred from homology"/>
<dbReference type="PANTHER" id="PTHR11943">
    <property type="entry name" value="GALACTOSE-1-PHOSPHATE URIDYLYLTRANSFERASE"/>
    <property type="match status" value="1"/>
</dbReference>
<dbReference type="PANTHER" id="PTHR11943:SF1">
    <property type="entry name" value="GALACTOSE-1-PHOSPHATE URIDYLYLTRANSFERASE"/>
    <property type="match status" value="1"/>
</dbReference>
<dbReference type="GO" id="GO:0033499">
    <property type="term" value="P:galactose catabolic process via UDP-galactose, Leloir pathway"/>
    <property type="evidence" value="ECO:0007669"/>
    <property type="project" value="TreeGrafter"/>
</dbReference>
<sequence length="296" mass="32699">MGEGEHFDRNHASVAGYRIDPLNGAPVWMVPTRQDRPNLPVETCPFCVGGLEAPDDYEVQAFPNRWPPFDNERAEIVLYTSDHNASFADLTPDHARRVVDLWAERSAVLGARDDVGYVLIFENRGPEVGATIAHPHGQIYAFDIVPPVVIAEYANATETPFEVPPNELVVATHGEWSAWVPNAASWPYELLLAPSVEVADLPSLTGAQRSQLAALLIDVIERLDALFDAPMPFMMWFHQRPFDGIERTSLRVHAHIAPILRSAGTQRFVAAGELGSGVWFNPVDPVTAAEHLRTAK</sequence>
<keyword evidence="9" id="KW-0862">Zinc</keyword>
<dbReference type="InterPro" id="IPR036265">
    <property type="entry name" value="HIT-like_sf"/>
</dbReference>
<comment type="similarity">
    <text evidence="4">Belongs to the galactose-1-phosphate uridylyltransferase type 1 family.</text>
</comment>
<evidence type="ECO:0000256" key="4">
    <source>
        <dbReference type="ARBA" id="ARBA00010951"/>
    </source>
</evidence>
<evidence type="ECO:0000256" key="6">
    <source>
        <dbReference type="ARBA" id="ARBA00022679"/>
    </source>
</evidence>
<evidence type="ECO:0000256" key="9">
    <source>
        <dbReference type="ARBA" id="ARBA00022833"/>
    </source>
</evidence>
<evidence type="ECO:0000256" key="11">
    <source>
        <dbReference type="ARBA" id="ARBA00023277"/>
    </source>
</evidence>
<evidence type="ECO:0000259" key="14">
    <source>
        <dbReference type="Pfam" id="PF02744"/>
    </source>
</evidence>
<gene>
    <name evidence="15" type="ORF">UFOPK2624_01535</name>
</gene>
<dbReference type="InterPro" id="IPR001937">
    <property type="entry name" value="GalP_UDPtransf1"/>
</dbReference>
<dbReference type="Pfam" id="PF01087">
    <property type="entry name" value="GalP_UDP_transf"/>
    <property type="match status" value="1"/>
</dbReference>
<dbReference type="InterPro" id="IPR019779">
    <property type="entry name" value="GalP_UDPtransf1_His-AS"/>
</dbReference>
<reference evidence="15" key="1">
    <citation type="submission" date="2020-05" db="EMBL/GenBank/DDBJ databases">
        <authorList>
            <person name="Chiriac C."/>
            <person name="Salcher M."/>
            <person name="Ghai R."/>
            <person name="Kavagutti S V."/>
        </authorList>
    </citation>
    <scope>NUCLEOTIDE SEQUENCE</scope>
</reference>
<feature type="domain" description="Galactose-1-phosphate uridyl transferase N-terminal" evidence="13">
    <location>
        <begin position="74"/>
        <end position="146"/>
    </location>
</feature>
<evidence type="ECO:0000313" key="15">
    <source>
        <dbReference type="EMBL" id="CAB4718510.1"/>
    </source>
</evidence>
<comment type="pathway">
    <text evidence="3">Carbohydrate metabolism; galactose metabolism.</text>
</comment>
<dbReference type="PROSITE" id="PS00117">
    <property type="entry name" value="GAL_P_UDP_TRANSF_I"/>
    <property type="match status" value="1"/>
</dbReference>
<evidence type="ECO:0000256" key="3">
    <source>
        <dbReference type="ARBA" id="ARBA00004947"/>
    </source>
</evidence>
<dbReference type="Gene3D" id="3.30.428.10">
    <property type="entry name" value="HIT-like"/>
    <property type="match status" value="2"/>
</dbReference>
<evidence type="ECO:0000256" key="7">
    <source>
        <dbReference type="ARBA" id="ARBA00022695"/>
    </source>
</evidence>
<dbReference type="EMBL" id="CAEZXY010000088">
    <property type="protein sequence ID" value="CAB4718510.1"/>
    <property type="molecule type" value="Genomic_DNA"/>
</dbReference>
<keyword evidence="11" id="KW-0119">Carbohydrate metabolism</keyword>
<protein>
    <recommendedName>
        <fullName evidence="12">UDP-glucose--hexose-1-phosphate uridylyltransferase</fullName>
        <ecNumber evidence="5">2.7.7.12</ecNumber>
    </recommendedName>
    <alternativeName>
        <fullName evidence="12">UDP-glucose--hexose-1-phosphate uridylyltransferase</fullName>
    </alternativeName>
</protein>
<accession>A0A6J6R3N1</accession>
<name>A0A6J6R3N1_9ZZZZ</name>
<comment type="cofactor">
    <cofactor evidence="2">
        <name>Zn(2+)</name>
        <dbReference type="ChEBI" id="CHEBI:29105"/>
    </cofactor>
</comment>
<evidence type="ECO:0000256" key="1">
    <source>
        <dbReference type="ARBA" id="ARBA00001107"/>
    </source>
</evidence>
<evidence type="ECO:0000259" key="13">
    <source>
        <dbReference type="Pfam" id="PF01087"/>
    </source>
</evidence>